<keyword evidence="5" id="KW-1185">Reference proteome</keyword>
<reference evidence="4" key="1">
    <citation type="submission" date="2016-10" db="EMBL/GenBank/DDBJ databases">
        <authorList>
            <person name="Benchimol M."/>
            <person name="Almeida L.G."/>
            <person name="Vasconcelos A.T."/>
            <person name="Perreira-Neves A."/>
            <person name="Rosa I.A."/>
            <person name="Tasca T."/>
            <person name="Bogo M.R."/>
            <person name="de Souza W."/>
        </authorList>
    </citation>
    <scope>NUCLEOTIDE SEQUENCE [LARGE SCALE GENOMIC DNA]</scope>
    <source>
        <strain evidence="4">K</strain>
    </source>
</reference>
<dbReference type="InterPro" id="IPR001012">
    <property type="entry name" value="UBX_dom"/>
</dbReference>
<dbReference type="Pfam" id="PF00789">
    <property type="entry name" value="UBX"/>
    <property type="match status" value="1"/>
</dbReference>
<sequence>MNENINQFFAINNGYDDEEAFQTAVQQSLQTELVPPDRRLRPEIASRYSEATLNNPVSEKACRVIDMVQKTRQKLDELIHMDLTACPPKSPTRSIEEVNASSPVSDRLSESQEIRRQQNEEYQIALANAQAQERARQEEEEEAPEQIDNYGEMIQQKFSEIGEEPQNGLLLAVALPSGQRISRKFNPDTIANDVYIWVAANENMVTSGARLDSFNIVGPTGTILDSQKTLNEQSIASRTLFSIFDV</sequence>
<organism evidence="4 5">
    <name type="scientific">Tritrichomonas foetus</name>
    <dbReference type="NCBI Taxonomy" id="1144522"/>
    <lineage>
        <taxon>Eukaryota</taxon>
        <taxon>Metamonada</taxon>
        <taxon>Parabasalia</taxon>
        <taxon>Tritrichomonadida</taxon>
        <taxon>Tritrichomonadidae</taxon>
        <taxon>Tritrichomonas</taxon>
    </lineage>
</organism>
<feature type="coiled-coil region" evidence="1">
    <location>
        <begin position="115"/>
        <end position="149"/>
    </location>
</feature>
<gene>
    <name evidence="4" type="ORF">TRFO_08876</name>
</gene>
<dbReference type="SUPFAM" id="SSF54236">
    <property type="entry name" value="Ubiquitin-like"/>
    <property type="match status" value="1"/>
</dbReference>
<dbReference type="VEuPathDB" id="TrichDB:TRFO_08876"/>
<dbReference type="PROSITE" id="PS50033">
    <property type="entry name" value="UBX"/>
    <property type="match status" value="1"/>
</dbReference>
<dbReference type="OrthoDB" id="1026733at2759"/>
<name>A0A1J4JLZ4_9EUKA</name>
<evidence type="ECO:0000256" key="2">
    <source>
        <dbReference type="SAM" id="MobiDB-lite"/>
    </source>
</evidence>
<evidence type="ECO:0000259" key="3">
    <source>
        <dbReference type="PROSITE" id="PS50033"/>
    </source>
</evidence>
<evidence type="ECO:0000313" key="5">
    <source>
        <dbReference type="Proteomes" id="UP000179807"/>
    </source>
</evidence>
<dbReference type="Proteomes" id="UP000179807">
    <property type="component" value="Unassembled WGS sequence"/>
</dbReference>
<keyword evidence="1" id="KW-0175">Coiled coil</keyword>
<proteinExistence type="predicted"/>
<dbReference type="AlphaFoldDB" id="A0A1J4JLZ4"/>
<comment type="caution">
    <text evidence="4">The sequence shown here is derived from an EMBL/GenBank/DDBJ whole genome shotgun (WGS) entry which is preliminary data.</text>
</comment>
<accession>A0A1J4JLZ4</accession>
<dbReference type="InterPro" id="IPR029071">
    <property type="entry name" value="Ubiquitin-like_domsf"/>
</dbReference>
<feature type="domain" description="UBX" evidence="3">
    <location>
        <begin position="164"/>
        <end position="243"/>
    </location>
</feature>
<dbReference type="Gene3D" id="3.10.20.90">
    <property type="entry name" value="Phosphatidylinositol 3-kinase Catalytic Subunit, Chain A, domain 1"/>
    <property type="match status" value="1"/>
</dbReference>
<dbReference type="EMBL" id="MLAK01001049">
    <property type="protein sequence ID" value="OHS98579.1"/>
    <property type="molecule type" value="Genomic_DNA"/>
</dbReference>
<dbReference type="RefSeq" id="XP_068351716.1">
    <property type="nucleotide sequence ID" value="XM_068494549.1"/>
</dbReference>
<evidence type="ECO:0000313" key="4">
    <source>
        <dbReference type="EMBL" id="OHS98579.1"/>
    </source>
</evidence>
<dbReference type="GeneID" id="94829253"/>
<evidence type="ECO:0000256" key="1">
    <source>
        <dbReference type="SAM" id="Coils"/>
    </source>
</evidence>
<feature type="region of interest" description="Disordered" evidence="2">
    <location>
        <begin position="86"/>
        <end position="115"/>
    </location>
</feature>
<protein>
    <recommendedName>
        <fullName evidence="3">UBX domain-containing protein</fullName>
    </recommendedName>
</protein>